<dbReference type="AlphaFoldDB" id="A0A803QBD2"/>
<organism evidence="2 3">
    <name type="scientific">Cannabis sativa</name>
    <name type="common">Hemp</name>
    <name type="synonym">Marijuana</name>
    <dbReference type="NCBI Taxonomy" id="3483"/>
    <lineage>
        <taxon>Eukaryota</taxon>
        <taxon>Viridiplantae</taxon>
        <taxon>Streptophyta</taxon>
        <taxon>Embryophyta</taxon>
        <taxon>Tracheophyta</taxon>
        <taxon>Spermatophyta</taxon>
        <taxon>Magnoliopsida</taxon>
        <taxon>eudicotyledons</taxon>
        <taxon>Gunneridae</taxon>
        <taxon>Pentapetalae</taxon>
        <taxon>rosids</taxon>
        <taxon>fabids</taxon>
        <taxon>Rosales</taxon>
        <taxon>Cannabaceae</taxon>
        <taxon>Cannabis</taxon>
    </lineage>
</organism>
<evidence type="ECO:0000313" key="3">
    <source>
        <dbReference type="Proteomes" id="UP000596661"/>
    </source>
</evidence>
<dbReference type="EnsemblPlants" id="evm.model.08.474">
    <property type="protein sequence ID" value="cds.evm.model.08.474"/>
    <property type="gene ID" value="evm.TU.08.474"/>
</dbReference>
<proteinExistence type="predicted"/>
<accession>A0A803QBD2</accession>
<keyword evidence="1" id="KW-0812">Transmembrane</keyword>
<dbReference type="Proteomes" id="UP000596661">
    <property type="component" value="Chromosome 8"/>
</dbReference>
<keyword evidence="1" id="KW-0472">Membrane</keyword>
<dbReference type="EMBL" id="UZAU01000683">
    <property type="status" value="NOT_ANNOTATED_CDS"/>
    <property type="molecule type" value="Genomic_DNA"/>
</dbReference>
<name>A0A803QBD2_CANSA</name>
<reference evidence="2" key="1">
    <citation type="submission" date="2018-11" db="EMBL/GenBank/DDBJ databases">
        <authorList>
            <person name="Grassa J C."/>
        </authorList>
    </citation>
    <scope>NUCLEOTIDE SEQUENCE [LARGE SCALE GENOMIC DNA]</scope>
</reference>
<evidence type="ECO:0000313" key="2">
    <source>
        <dbReference type="EnsemblPlants" id="cds.evm.model.08.474"/>
    </source>
</evidence>
<protein>
    <submittedName>
        <fullName evidence="2">Uncharacterized protein</fullName>
    </submittedName>
</protein>
<sequence length="198" mass="22125">MQNPFSVRPVRRGRGEGVDIPCQKPSTLQKLEDLDLLFLMKIKLDSRHMNEVWCSLGFMVTLVVRVVGFTGGIYLSLKVGVNIQIDEMARRSYRVGLLSITLHDDFTSTTMNLATMQDQSGGWRLILPHGAMSAPMKPYIIRMVPGLLSTLDLGSCHKDLAYDFKAFLEFLARQGPPIIISSTQQLAHARGPLPQLEL</sequence>
<evidence type="ECO:0000256" key="1">
    <source>
        <dbReference type="SAM" id="Phobius"/>
    </source>
</evidence>
<reference evidence="2" key="2">
    <citation type="submission" date="2021-03" db="UniProtKB">
        <authorList>
            <consortium name="EnsemblPlants"/>
        </authorList>
    </citation>
    <scope>IDENTIFICATION</scope>
</reference>
<keyword evidence="3" id="KW-1185">Reference proteome</keyword>
<feature type="transmembrane region" description="Helical" evidence="1">
    <location>
        <begin position="52"/>
        <end position="75"/>
    </location>
</feature>
<keyword evidence="1" id="KW-1133">Transmembrane helix</keyword>
<dbReference type="Gramene" id="evm.model.08.474">
    <property type="protein sequence ID" value="cds.evm.model.08.474"/>
    <property type="gene ID" value="evm.TU.08.474"/>
</dbReference>